<keyword evidence="2 4" id="KW-0238">DNA-binding</keyword>
<dbReference type="InterPro" id="IPR009057">
    <property type="entry name" value="Homeodomain-like_sf"/>
</dbReference>
<evidence type="ECO:0000256" key="2">
    <source>
        <dbReference type="ARBA" id="ARBA00023125"/>
    </source>
</evidence>
<sequence>MIVMKISVAFMKDTHESHLMPCDNSFKKKRGRPKCFDEQQALQKAMLLFWEHGFEATSMSDLTQALGLTAPSLYSSFGDKVGLFYKCIDYYLAHEACPIEAIFLEAKTAKVAFELFLYDNVQRLVQPNKPTGCMLVVATMNCSDHAQTVQHTILERRLKTKQKMLERLKQGVENGDIAHSASLQEIADFYATVLQGLTVQARDGATVQQLHKVVEHAMRSWDLF</sequence>
<dbReference type="Gene3D" id="1.10.10.60">
    <property type="entry name" value="Homeodomain-like"/>
    <property type="match status" value="1"/>
</dbReference>
<evidence type="ECO:0000256" key="1">
    <source>
        <dbReference type="ARBA" id="ARBA00023015"/>
    </source>
</evidence>
<dbReference type="GO" id="GO:0003677">
    <property type="term" value="F:DNA binding"/>
    <property type="evidence" value="ECO:0007669"/>
    <property type="project" value="UniProtKB-UniRule"/>
</dbReference>
<reference evidence="6 7" key="1">
    <citation type="submission" date="2018-04" db="EMBL/GenBank/DDBJ databases">
        <title>Acinetobacter junii Genome sequencing and assembly.</title>
        <authorList>
            <person name="Su J."/>
            <person name="Rensing C."/>
            <person name="Mazhar H.S."/>
        </authorList>
    </citation>
    <scope>NUCLEOTIDE SEQUENCE [LARGE SCALE GENOMIC DNA]</scope>
    <source>
        <strain evidence="6 7">SC22</strain>
    </source>
</reference>
<dbReference type="Gene3D" id="1.10.357.10">
    <property type="entry name" value="Tetracycline Repressor, domain 2"/>
    <property type="match status" value="1"/>
</dbReference>
<dbReference type="Proteomes" id="UP000253688">
    <property type="component" value="Unassembled WGS sequence"/>
</dbReference>
<protein>
    <submittedName>
        <fullName evidence="6">TetR/AcrR family transcriptional regulator</fullName>
    </submittedName>
</protein>
<dbReference type="PROSITE" id="PS50977">
    <property type="entry name" value="HTH_TETR_2"/>
    <property type="match status" value="1"/>
</dbReference>
<dbReference type="InterPro" id="IPR036271">
    <property type="entry name" value="Tet_transcr_reg_TetR-rel_C_sf"/>
</dbReference>
<evidence type="ECO:0000313" key="7">
    <source>
        <dbReference type="Proteomes" id="UP000253688"/>
    </source>
</evidence>
<dbReference type="InterPro" id="IPR001647">
    <property type="entry name" value="HTH_TetR"/>
</dbReference>
<keyword evidence="1" id="KW-0805">Transcription regulation</keyword>
<dbReference type="PANTHER" id="PTHR47506:SF1">
    <property type="entry name" value="HTH-TYPE TRANSCRIPTIONAL REGULATOR YJDC"/>
    <property type="match status" value="1"/>
</dbReference>
<organism evidence="6 7">
    <name type="scientific">Acinetobacter junii</name>
    <dbReference type="NCBI Taxonomy" id="40215"/>
    <lineage>
        <taxon>Bacteria</taxon>
        <taxon>Pseudomonadati</taxon>
        <taxon>Pseudomonadota</taxon>
        <taxon>Gammaproteobacteria</taxon>
        <taxon>Moraxellales</taxon>
        <taxon>Moraxellaceae</taxon>
        <taxon>Acinetobacter</taxon>
    </lineage>
</organism>
<keyword evidence="3" id="KW-0804">Transcription</keyword>
<evidence type="ECO:0000256" key="4">
    <source>
        <dbReference type="PROSITE-ProRule" id="PRU00335"/>
    </source>
</evidence>
<dbReference type="EMBL" id="QEWH01000118">
    <property type="protein sequence ID" value="RBA42813.1"/>
    <property type="molecule type" value="Genomic_DNA"/>
</dbReference>
<dbReference type="SUPFAM" id="SSF48498">
    <property type="entry name" value="Tetracyclin repressor-like, C-terminal domain"/>
    <property type="match status" value="1"/>
</dbReference>
<comment type="caution">
    <text evidence="6">The sequence shown here is derived from an EMBL/GenBank/DDBJ whole genome shotgun (WGS) entry which is preliminary data.</text>
</comment>
<evidence type="ECO:0000256" key="3">
    <source>
        <dbReference type="ARBA" id="ARBA00023163"/>
    </source>
</evidence>
<feature type="domain" description="HTH tetR-type" evidence="5">
    <location>
        <begin position="35"/>
        <end position="95"/>
    </location>
</feature>
<dbReference type="AlphaFoldDB" id="A0A365PF72"/>
<name>A0A365PF72_ACIJU</name>
<dbReference type="Pfam" id="PF00440">
    <property type="entry name" value="TetR_N"/>
    <property type="match status" value="1"/>
</dbReference>
<dbReference type="SUPFAM" id="SSF46689">
    <property type="entry name" value="Homeodomain-like"/>
    <property type="match status" value="1"/>
</dbReference>
<accession>A0A365PF72</accession>
<dbReference type="OrthoDB" id="270177at2"/>
<gene>
    <name evidence="6" type="ORF">DC346_15335</name>
</gene>
<evidence type="ECO:0000313" key="6">
    <source>
        <dbReference type="EMBL" id="RBA42813.1"/>
    </source>
</evidence>
<feature type="DNA-binding region" description="H-T-H motif" evidence="4">
    <location>
        <begin position="58"/>
        <end position="77"/>
    </location>
</feature>
<dbReference type="PANTHER" id="PTHR47506">
    <property type="entry name" value="TRANSCRIPTIONAL REGULATORY PROTEIN"/>
    <property type="match status" value="1"/>
</dbReference>
<evidence type="ECO:0000259" key="5">
    <source>
        <dbReference type="PROSITE" id="PS50977"/>
    </source>
</evidence>
<proteinExistence type="predicted"/>
<dbReference type="STRING" id="40215.BVL33_00350"/>